<protein>
    <submittedName>
        <fullName evidence="2">N5-glutamine S-adenosyl-L-methionine-dependent methyltransferase</fullName>
    </submittedName>
</protein>
<dbReference type="KEGG" id="smam:Mal15_46440"/>
<dbReference type="PROSITE" id="PS00092">
    <property type="entry name" value="N6_MTASE"/>
    <property type="match status" value="1"/>
</dbReference>
<feature type="chain" id="PRO_5022786773" evidence="1">
    <location>
        <begin position="33"/>
        <end position="283"/>
    </location>
</feature>
<keyword evidence="2" id="KW-0808">Transferase</keyword>
<dbReference type="Proteomes" id="UP000321353">
    <property type="component" value="Chromosome"/>
</dbReference>
<dbReference type="GO" id="GO:0036009">
    <property type="term" value="F:protein-glutamine N-methyltransferase activity"/>
    <property type="evidence" value="ECO:0007669"/>
    <property type="project" value="TreeGrafter"/>
</dbReference>
<dbReference type="GO" id="GO:0003676">
    <property type="term" value="F:nucleic acid binding"/>
    <property type="evidence" value="ECO:0007669"/>
    <property type="project" value="InterPro"/>
</dbReference>
<evidence type="ECO:0000256" key="1">
    <source>
        <dbReference type="SAM" id="SignalP"/>
    </source>
</evidence>
<dbReference type="PANTHER" id="PTHR18895:SF74">
    <property type="entry name" value="MTRF1L RELEASE FACTOR GLUTAMINE METHYLTRANSFERASE"/>
    <property type="match status" value="1"/>
</dbReference>
<dbReference type="SUPFAM" id="SSF53335">
    <property type="entry name" value="S-adenosyl-L-methionine-dependent methyltransferases"/>
    <property type="match status" value="1"/>
</dbReference>
<reference evidence="2 3" key="1">
    <citation type="submission" date="2019-02" db="EMBL/GenBank/DDBJ databases">
        <title>Planctomycetal bacteria perform biofilm scaping via a novel small molecule.</title>
        <authorList>
            <person name="Jeske O."/>
            <person name="Boedeker C."/>
            <person name="Wiegand S."/>
            <person name="Breitling P."/>
            <person name="Kallscheuer N."/>
            <person name="Jogler M."/>
            <person name="Rohde M."/>
            <person name="Petersen J."/>
            <person name="Medema M.H."/>
            <person name="Surup F."/>
            <person name="Jogler C."/>
        </authorList>
    </citation>
    <scope>NUCLEOTIDE SEQUENCE [LARGE SCALE GENOMIC DNA]</scope>
    <source>
        <strain evidence="2 3">Mal15</strain>
    </source>
</reference>
<accession>A0A5B9MH12</accession>
<feature type="signal peptide" evidence="1">
    <location>
        <begin position="1"/>
        <end position="32"/>
    </location>
</feature>
<evidence type="ECO:0000313" key="2">
    <source>
        <dbReference type="EMBL" id="QEG00573.1"/>
    </source>
</evidence>
<dbReference type="Gene3D" id="3.40.50.150">
    <property type="entry name" value="Vaccinia Virus protein VP39"/>
    <property type="match status" value="1"/>
</dbReference>
<dbReference type="InterPro" id="IPR029063">
    <property type="entry name" value="SAM-dependent_MTases_sf"/>
</dbReference>
<keyword evidence="2" id="KW-0489">Methyltransferase</keyword>
<gene>
    <name evidence="2" type="ORF">Mal15_46440</name>
</gene>
<evidence type="ECO:0000313" key="3">
    <source>
        <dbReference type="Proteomes" id="UP000321353"/>
    </source>
</evidence>
<sequence length="283" mass="30562" precursor="true">MNDVVFPPPLRTGNARSIAACAALLCVLVGSAGCPSPDRTDLDYSYDVEQFVVLPEFDAIDGQPLVQFESVFWEPDDTTSLRELIVKDQIAAGRSVLEIGTGTGLLSLLSLSNGAQKVVATDINPAAVANARYNVAMHHDDARFEVRQVAPSDPGAFAVIKPDETFDLILSNPPWEDGKVAAPADHAFYDPDFALMDSLLDGLPQRLNPGGRCLLAYGHAPAITRLLSEAKARGYQTKVLDDRDVEQLPRDFLPGMLIEVRLGRNQIPKVNASSGDPPATDLR</sequence>
<dbReference type="CDD" id="cd02440">
    <property type="entry name" value="AdoMet_MTases"/>
    <property type="match status" value="1"/>
</dbReference>
<name>A0A5B9MH12_9BACT</name>
<keyword evidence="3" id="KW-1185">Reference proteome</keyword>
<dbReference type="PANTHER" id="PTHR18895">
    <property type="entry name" value="HEMK METHYLTRANSFERASE"/>
    <property type="match status" value="1"/>
</dbReference>
<dbReference type="RefSeq" id="WP_147869793.1">
    <property type="nucleotide sequence ID" value="NZ_CP036264.1"/>
</dbReference>
<dbReference type="InterPro" id="IPR002052">
    <property type="entry name" value="DNA_methylase_N6_adenine_CS"/>
</dbReference>
<dbReference type="InterPro" id="IPR050320">
    <property type="entry name" value="N5-glutamine_MTase"/>
</dbReference>
<dbReference type="AlphaFoldDB" id="A0A5B9MH12"/>
<keyword evidence="1" id="KW-0732">Signal</keyword>
<organism evidence="2 3">
    <name type="scientific">Stieleria maiorica</name>
    <dbReference type="NCBI Taxonomy" id="2795974"/>
    <lineage>
        <taxon>Bacteria</taxon>
        <taxon>Pseudomonadati</taxon>
        <taxon>Planctomycetota</taxon>
        <taxon>Planctomycetia</taxon>
        <taxon>Pirellulales</taxon>
        <taxon>Pirellulaceae</taxon>
        <taxon>Stieleria</taxon>
    </lineage>
</organism>
<dbReference type="Pfam" id="PF06325">
    <property type="entry name" value="PrmA"/>
    <property type="match status" value="1"/>
</dbReference>
<dbReference type="EMBL" id="CP036264">
    <property type="protein sequence ID" value="QEG00573.1"/>
    <property type="molecule type" value="Genomic_DNA"/>
</dbReference>
<proteinExistence type="predicted"/>
<dbReference type="GO" id="GO:0032259">
    <property type="term" value="P:methylation"/>
    <property type="evidence" value="ECO:0007669"/>
    <property type="project" value="UniProtKB-KW"/>
</dbReference>